<protein>
    <submittedName>
        <fullName evidence="1">Uncharacterized protein</fullName>
    </submittedName>
</protein>
<evidence type="ECO:0000313" key="1">
    <source>
        <dbReference type="EMBL" id="URD99341.1"/>
    </source>
</evidence>
<proteinExistence type="predicted"/>
<keyword evidence="2" id="KW-1185">Reference proteome</keyword>
<dbReference type="EMBL" id="CP097506">
    <property type="protein sequence ID" value="URD99341.1"/>
    <property type="molecule type" value="Genomic_DNA"/>
</dbReference>
<reference evidence="1" key="1">
    <citation type="submission" date="2022-05" db="EMBL/GenBank/DDBJ databases">
        <title>The Musa troglodytarum L. genome provides insights into the mechanism of non-climacteric behaviour and enrichment of carotenoids.</title>
        <authorList>
            <person name="Wang J."/>
        </authorList>
    </citation>
    <scope>NUCLEOTIDE SEQUENCE</scope>
    <source>
        <tissue evidence="1">Leaf</tissue>
    </source>
</reference>
<dbReference type="AlphaFoldDB" id="A0A9E7FQR4"/>
<gene>
    <name evidence="1" type="ORF">MUK42_32230</name>
</gene>
<organism evidence="1 2">
    <name type="scientific">Musa troglodytarum</name>
    <name type="common">fe'i banana</name>
    <dbReference type="NCBI Taxonomy" id="320322"/>
    <lineage>
        <taxon>Eukaryota</taxon>
        <taxon>Viridiplantae</taxon>
        <taxon>Streptophyta</taxon>
        <taxon>Embryophyta</taxon>
        <taxon>Tracheophyta</taxon>
        <taxon>Spermatophyta</taxon>
        <taxon>Magnoliopsida</taxon>
        <taxon>Liliopsida</taxon>
        <taxon>Zingiberales</taxon>
        <taxon>Musaceae</taxon>
        <taxon>Musa</taxon>
    </lineage>
</organism>
<evidence type="ECO:0000313" key="2">
    <source>
        <dbReference type="Proteomes" id="UP001055439"/>
    </source>
</evidence>
<dbReference type="Proteomes" id="UP001055439">
    <property type="component" value="Chromosome 4"/>
</dbReference>
<accession>A0A9E7FQR4</accession>
<name>A0A9E7FQR4_9LILI</name>
<sequence>MIIVIHNYNWNSEFSDHQTRDVAARFIGDFDPYSISRPYITPAYLSIDPSKCFSISFLNARAVSKLSDPAWWQVPTRSTSNCSATLLSPPWRLFENLIRCLMSYMTGKNVPTSSENPSRVSGSLRQVPEVVSAVEGHPADGITQDHAGRHQELREPVGIHPVLPIPREIDVRLPEEVDGVGVADVTVNVELPEVELPHDGAAAGGGGREVAFGVGEGEAELDEVEEVDVGAEDVVVAVGDGLEVAEGADGDARKLGVHGYEREVVDDLADHGELGFEVVGPDVADLDAGGIVALRHRLGIGWVAGRKRWCIRNPRSR</sequence>